<dbReference type="OrthoDB" id="958273at2"/>
<dbReference type="InterPro" id="IPR038665">
    <property type="entry name" value="Voltage-dep_anion_channel_sf"/>
</dbReference>
<keyword evidence="4 5" id="KW-0472">Membrane</keyword>
<evidence type="ECO:0000256" key="4">
    <source>
        <dbReference type="ARBA" id="ARBA00023136"/>
    </source>
</evidence>
<dbReference type="InterPro" id="IPR004695">
    <property type="entry name" value="SLAC1/Mae1/Ssu1/TehA"/>
</dbReference>
<dbReference type="KEGG" id="toy:FO059_07925"/>
<feature type="transmembrane region" description="Helical" evidence="5">
    <location>
        <begin position="80"/>
        <end position="102"/>
    </location>
</feature>
<feature type="transmembrane region" description="Helical" evidence="5">
    <location>
        <begin position="185"/>
        <end position="204"/>
    </location>
</feature>
<evidence type="ECO:0000256" key="1">
    <source>
        <dbReference type="ARBA" id="ARBA00004141"/>
    </source>
</evidence>
<feature type="transmembrane region" description="Helical" evidence="5">
    <location>
        <begin position="210"/>
        <end position="230"/>
    </location>
</feature>
<keyword evidence="3 5" id="KW-1133">Transmembrane helix</keyword>
<reference evidence="6 7" key="1">
    <citation type="submission" date="2019-07" db="EMBL/GenBank/DDBJ databases">
        <title>Tomitella cavernea sp. nov., an actinomycete isolated from soil.</title>
        <authorList>
            <person name="Cheng J."/>
        </authorList>
    </citation>
    <scope>NUCLEOTIDE SEQUENCE [LARGE SCALE GENOMIC DNA]</scope>
    <source>
        <strain evidence="6 7">HY188</strain>
    </source>
</reference>
<feature type="transmembrane region" description="Helical" evidence="5">
    <location>
        <begin position="251"/>
        <end position="270"/>
    </location>
</feature>
<reference evidence="6 7" key="2">
    <citation type="submission" date="2019-07" db="EMBL/GenBank/DDBJ databases">
        <authorList>
            <person name="Huang Y."/>
        </authorList>
    </citation>
    <scope>NUCLEOTIDE SEQUENCE [LARGE SCALE GENOMIC DNA]</scope>
    <source>
        <strain evidence="6 7">HY188</strain>
    </source>
</reference>
<evidence type="ECO:0000313" key="6">
    <source>
        <dbReference type="EMBL" id="QDQ97274.1"/>
    </source>
</evidence>
<feature type="transmembrane region" description="Helical" evidence="5">
    <location>
        <begin position="114"/>
        <end position="133"/>
    </location>
</feature>
<dbReference type="GO" id="GO:0055085">
    <property type="term" value="P:transmembrane transport"/>
    <property type="evidence" value="ECO:0007669"/>
    <property type="project" value="InterPro"/>
</dbReference>
<feature type="transmembrane region" description="Helical" evidence="5">
    <location>
        <begin position="282"/>
        <end position="307"/>
    </location>
</feature>
<name>A0A516X2F8_9ACTN</name>
<feature type="transmembrane region" description="Helical" evidence="5">
    <location>
        <begin position="356"/>
        <end position="376"/>
    </location>
</feature>
<dbReference type="Proteomes" id="UP000317344">
    <property type="component" value="Chromosome"/>
</dbReference>
<dbReference type="CDD" id="cd09319">
    <property type="entry name" value="TDT_like_1"/>
    <property type="match status" value="1"/>
</dbReference>
<dbReference type="Gene3D" id="1.50.10.150">
    <property type="entry name" value="Voltage-dependent anion channel"/>
    <property type="match status" value="1"/>
</dbReference>
<keyword evidence="2 5" id="KW-0812">Transmembrane</keyword>
<dbReference type="Pfam" id="PF03595">
    <property type="entry name" value="SLAC1"/>
    <property type="match status" value="1"/>
</dbReference>
<dbReference type="AlphaFoldDB" id="A0A516X2F8"/>
<evidence type="ECO:0008006" key="8">
    <source>
        <dbReference type="Google" id="ProtNLM"/>
    </source>
</evidence>
<protein>
    <recommendedName>
        <fullName evidence="8">Tellurite resistance protein permease</fullName>
    </recommendedName>
</protein>
<feature type="transmembrane region" description="Helical" evidence="5">
    <location>
        <begin position="139"/>
        <end position="164"/>
    </location>
</feature>
<organism evidence="6 7">
    <name type="scientific">Tomitella fengzijianii</name>
    <dbReference type="NCBI Taxonomy" id="2597660"/>
    <lineage>
        <taxon>Bacteria</taxon>
        <taxon>Bacillati</taxon>
        <taxon>Actinomycetota</taxon>
        <taxon>Actinomycetes</taxon>
        <taxon>Mycobacteriales</taxon>
        <taxon>Tomitella</taxon>
    </lineage>
</organism>
<accession>A0A516X2F8</accession>
<evidence type="ECO:0000256" key="2">
    <source>
        <dbReference type="ARBA" id="ARBA00022692"/>
    </source>
</evidence>
<comment type="subcellular location">
    <subcellularLocation>
        <location evidence="1">Membrane</location>
        <topology evidence="1">Multi-pass membrane protein</topology>
    </subcellularLocation>
</comment>
<sequence length="388" mass="42063">MSAVPHRPCCGPIHAAGTRGRGCNRLPIHAPAHRLIRVTTSTDTSPDPDLAPRDLWRGAFAFVMATGIVSTAILNNGAHIVAAVMFTVANVTYFTLTVRVLFRWEHHRAAGDGGFMTLTFVAASGVLGAHYAFLDLRIAALAFVVIAIASWVILGYTVTARTVAAAANAKRGSFTDELSQVDGTWFLWVVSTQSVAVVCGAYATHFGSHGLATFAALCWSVGVVKFGLIASLEFSRLMLHRLAPRETVAPYWIFMGSAAITVLAGAQILGLSSEQSLLEPDVVATVSMVLWSFSTWLVPLLIVLFVWQLSRRPGVPRFRTAWWSMVFPIGMYGEASRQLGTIHGTGWLADVGRWEAWFALVIWALTCTVLLTQLAASHRAARSRTMHA</sequence>
<dbReference type="EMBL" id="CP041765">
    <property type="protein sequence ID" value="QDQ97274.1"/>
    <property type="molecule type" value="Genomic_DNA"/>
</dbReference>
<evidence type="ECO:0000256" key="5">
    <source>
        <dbReference type="SAM" id="Phobius"/>
    </source>
</evidence>
<dbReference type="GO" id="GO:0016020">
    <property type="term" value="C:membrane"/>
    <property type="evidence" value="ECO:0007669"/>
    <property type="project" value="UniProtKB-SubCell"/>
</dbReference>
<evidence type="ECO:0000256" key="3">
    <source>
        <dbReference type="ARBA" id="ARBA00022989"/>
    </source>
</evidence>
<gene>
    <name evidence="6" type="ORF">FO059_07925</name>
</gene>
<feature type="transmembrane region" description="Helical" evidence="5">
    <location>
        <begin position="55"/>
        <end position="74"/>
    </location>
</feature>
<keyword evidence="7" id="KW-1185">Reference proteome</keyword>
<proteinExistence type="predicted"/>
<evidence type="ECO:0000313" key="7">
    <source>
        <dbReference type="Proteomes" id="UP000317344"/>
    </source>
</evidence>
<feature type="transmembrane region" description="Helical" evidence="5">
    <location>
        <begin position="319"/>
        <end position="336"/>
    </location>
</feature>